<name>A0A4C1SDX0_EUMVA</name>
<keyword evidence="3" id="KW-1185">Reference proteome</keyword>
<evidence type="ECO:0000256" key="1">
    <source>
        <dbReference type="SAM" id="MobiDB-lite"/>
    </source>
</evidence>
<protein>
    <submittedName>
        <fullName evidence="2">Uncharacterized protein</fullName>
    </submittedName>
</protein>
<reference evidence="2 3" key="1">
    <citation type="journal article" date="2019" name="Commun. Biol.">
        <title>The bagworm genome reveals a unique fibroin gene that provides high tensile strength.</title>
        <authorList>
            <person name="Kono N."/>
            <person name="Nakamura H."/>
            <person name="Ohtoshi R."/>
            <person name="Tomita M."/>
            <person name="Numata K."/>
            <person name="Arakawa K."/>
        </authorList>
    </citation>
    <scope>NUCLEOTIDE SEQUENCE [LARGE SCALE GENOMIC DNA]</scope>
</reference>
<gene>
    <name evidence="2" type="ORF">EVAR_70085_1</name>
</gene>
<proteinExistence type="predicted"/>
<comment type="caution">
    <text evidence="2">The sequence shown here is derived from an EMBL/GenBank/DDBJ whole genome shotgun (WGS) entry which is preliminary data.</text>
</comment>
<feature type="compositionally biased region" description="Polar residues" evidence="1">
    <location>
        <begin position="1"/>
        <end position="10"/>
    </location>
</feature>
<feature type="region of interest" description="Disordered" evidence="1">
    <location>
        <begin position="1"/>
        <end position="25"/>
    </location>
</feature>
<evidence type="ECO:0000313" key="3">
    <source>
        <dbReference type="Proteomes" id="UP000299102"/>
    </source>
</evidence>
<dbReference type="Proteomes" id="UP000299102">
    <property type="component" value="Unassembled WGS sequence"/>
</dbReference>
<dbReference type="EMBL" id="BGZK01003345">
    <property type="protein sequence ID" value="GBP00275.1"/>
    <property type="molecule type" value="Genomic_DNA"/>
</dbReference>
<organism evidence="2 3">
    <name type="scientific">Eumeta variegata</name>
    <name type="common">Bagworm moth</name>
    <name type="synonym">Eumeta japonica</name>
    <dbReference type="NCBI Taxonomy" id="151549"/>
    <lineage>
        <taxon>Eukaryota</taxon>
        <taxon>Metazoa</taxon>
        <taxon>Ecdysozoa</taxon>
        <taxon>Arthropoda</taxon>
        <taxon>Hexapoda</taxon>
        <taxon>Insecta</taxon>
        <taxon>Pterygota</taxon>
        <taxon>Neoptera</taxon>
        <taxon>Endopterygota</taxon>
        <taxon>Lepidoptera</taxon>
        <taxon>Glossata</taxon>
        <taxon>Ditrysia</taxon>
        <taxon>Tineoidea</taxon>
        <taxon>Psychidae</taxon>
        <taxon>Oiketicinae</taxon>
        <taxon>Eumeta</taxon>
    </lineage>
</organism>
<sequence length="99" mass="10782">MSLRVQSQPAGSPRDVVISQSNASGEKRGRGFTIFAYTPPPFRPIPQQSLATRPLDIKSPTLARCVSGIANDRRIDVATKTRTDSLLCSEARSQLLNLT</sequence>
<accession>A0A4C1SDX0</accession>
<evidence type="ECO:0000313" key="2">
    <source>
        <dbReference type="EMBL" id="GBP00275.1"/>
    </source>
</evidence>
<dbReference type="AlphaFoldDB" id="A0A4C1SDX0"/>